<evidence type="ECO:0000313" key="3">
    <source>
        <dbReference type="EMBL" id="MFD2608672.1"/>
    </source>
</evidence>
<organism evidence="3 4">
    <name type="scientific">Deinococcus taklimakanensis</name>
    <dbReference type="NCBI Taxonomy" id="536443"/>
    <lineage>
        <taxon>Bacteria</taxon>
        <taxon>Thermotogati</taxon>
        <taxon>Deinococcota</taxon>
        <taxon>Deinococci</taxon>
        <taxon>Deinococcales</taxon>
        <taxon>Deinococcaceae</taxon>
        <taxon>Deinococcus</taxon>
    </lineage>
</organism>
<dbReference type="RefSeq" id="WP_386843405.1">
    <property type="nucleotide sequence ID" value="NZ_JBHUMK010000014.1"/>
</dbReference>
<feature type="region of interest" description="Disordered" evidence="1">
    <location>
        <begin position="31"/>
        <end position="56"/>
    </location>
</feature>
<accession>A0ABW5P054</accession>
<dbReference type="PANTHER" id="PTHR36302:SF1">
    <property type="entry name" value="COPPER CHAPERONE PCU(A)C"/>
    <property type="match status" value="1"/>
</dbReference>
<gene>
    <name evidence="3" type="ORF">ACFSR9_04340</name>
</gene>
<dbReference type="Gene3D" id="2.60.40.1890">
    <property type="entry name" value="PCu(A)C copper chaperone"/>
    <property type="match status" value="1"/>
</dbReference>
<dbReference type="Pfam" id="PF04314">
    <property type="entry name" value="PCuAC"/>
    <property type="match status" value="1"/>
</dbReference>
<protein>
    <submittedName>
        <fullName evidence="3">Copper chaperone PCu(A)C</fullName>
    </submittedName>
</protein>
<feature type="signal peptide" evidence="2">
    <location>
        <begin position="1"/>
        <end position="26"/>
    </location>
</feature>
<keyword evidence="2" id="KW-0732">Signal</keyword>
<evidence type="ECO:0000313" key="4">
    <source>
        <dbReference type="Proteomes" id="UP001597475"/>
    </source>
</evidence>
<dbReference type="PANTHER" id="PTHR36302">
    <property type="entry name" value="BLR7088 PROTEIN"/>
    <property type="match status" value="1"/>
</dbReference>
<dbReference type="InterPro" id="IPR036182">
    <property type="entry name" value="PCuAC_sf"/>
</dbReference>
<name>A0ABW5P054_9DEIO</name>
<dbReference type="SUPFAM" id="SSF110087">
    <property type="entry name" value="DR1885-like metal-binding protein"/>
    <property type="match status" value="1"/>
</dbReference>
<feature type="chain" id="PRO_5045065047" evidence="2">
    <location>
        <begin position="27"/>
        <end position="176"/>
    </location>
</feature>
<proteinExistence type="predicted"/>
<dbReference type="InterPro" id="IPR058248">
    <property type="entry name" value="Lxx211020-like"/>
</dbReference>
<sequence>MPQRFTPAFAWPVLAALGALSLGALAGAQHTAHPAPAPAQNAQAQNVQAQNAQTRPSPLRVLSGTVVAVPPGIRDTAAFLVLSNPTAQPVVLKAASTSAADHSMLMVTTHSDGMSGMKAVPTLTVPARGTLKMGHMGDHVMLMNLKRPLTVGKTLVITLTDTEGRTLKATATVRKP</sequence>
<dbReference type="Proteomes" id="UP001597475">
    <property type="component" value="Unassembled WGS sequence"/>
</dbReference>
<dbReference type="InterPro" id="IPR007410">
    <property type="entry name" value="LpqE-like"/>
</dbReference>
<feature type="compositionally biased region" description="Low complexity" evidence="1">
    <location>
        <begin position="31"/>
        <end position="54"/>
    </location>
</feature>
<evidence type="ECO:0000256" key="1">
    <source>
        <dbReference type="SAM" id="MobiDB-lite"/>
    </source>
</evidence>
<evidence type="ECO:0000256" key="2">
    <source>
        <dbReference type="SAM" id="SignalP"/>
    </source>
</evidence>
<dbReference type="EMBL" id="JBHUMK010000014">
    <property type="protein sequence ID" value="MFD2608672.1"/>
    <property type="molecule type" value="Genomic_DNA"/>
</dbReference>
<comment type="caution">
    <text evidence="3">The sequence shown here is derived from an EMBL/GenBank/DDBJ whole genome shotgun (WGS) entry which is preliminary data.</text>
</comment>
<reference evidence="4" key="1">
    <citation type="journal article" date="2019" name="Int. J. Syst. Evol. Microbiol.">
        <title>The Global Catalogue of Microorganisms (GCM) 10K type strain sequencing project: providing services to taxonomists for standard genome sequencing and annotation.</title>
        <authorList>
            <consortium name="The Broad Institute Genomics Platform"/>
            <consortium name="The Broad Institute Genome Sequencing Center for Infectious Disease"/>
            <person name="Wu L."/>
            <person name="Ma J."/>
        </authorList>
    </citation>
    <scope>NUCLEOTIDE SEQUENCE [LARGE SCALE GENOMIC DNA]</scope>
    <source>
        <strain evidence="4">KCTC 33842</strain>
    </source>
</reference>
<keyword evidence="4" id="KW-1185">Reference proteome</keyword>